<feature type="binding site" evidence="10">
    <location>
        <position position="170"/>
    </location>
    <ligand>
        <name>substrate</name>
    </ligand>
</feature>
<dbReference type="EC" id="3.6.1.66" evidence="10"/>
<dbReference type="GO" id="GO:0009146">
    <property type="term" value="P:purine nucleoside triphosphate catabolic process"/>
    <property type="evidence" value="ECO:0007669"/>
    <property type="project" value="UniProtKB-UniRule"/>
</dbReference>
<feature type="binding site" evidence="10">
    <location>
        <position position="67"/>
    </location>
    <ligand>
        <name>substrate</name>
    </ligand>
</feature>
<protein>
    <recommendedName>
        <fullName evidence="10">dITP/XTP pyrophosphatase</fullName>
        <ecNumber evidence="10">3.6.1.66</ecNumber>
    </recommendedName>
    <alternativeName>
        <fullName evidence="10">Non-canonical purine NTP pyrophosphatase</fullName>
    </alternativeName>
    <alternativeName>
        <fullName evidence="10">Non-standard purine NTP pyrophosphatase</fullName>
    </alternativeName>
    <alternativeName>
        <fullName evidence="10">Nucleoside-triphosphate diphosphatase</fullName>
    </alternativeName>
    <alternativeName>
        <fullName evidence="10">Nucleoside-triphosphate pyrophosphatase</fullName>
        <shortName evidence="10">NTPase</shortName>
    </alternativeName>
</protein>
<comment type="catalytic activity">
    <reaction evidence="9 10">
        <text>XTP + H2O = XMP + diphosphate + H(+)</text>
        <dbReference type="Rhea" id="RHEA:28610"/>
        <dbReference type="ChEBI" id="CHEBI:15377"/>
        <dbReference type="ChEBI" id="CHEBI:15378"/>
        <dbReference type="ChEBI" id="CHEBI:33019"/>
        <dbReference type="ChEBI" id="CHEBI:57464"/>
        <dbReference type="ChEBI" id="CHEBI:61314"/>
        <dbReference type="EC" id="3.6.1.66"/>
    </reaction>
</comment>
<dbReference type="InterPro" id="IPR020922">
    <property type="entry name" value="dITP/XTP_pyrophosphatase"/>
</dbReference>
<evidence type="ECO:0000256" key="8">
    <source>
        <dbReference type="ARBA" id="ARBA00051875"/>
    </source>
</evidence>
<accession>A0A928KTL9</accession>
<feature type="binding site" evidence="10">
    <location>
        <position position="66"/>
    </location>
    <ligand>
        <name>Mg(2+)</name>
        <dbReference type="ChEBI" id="CHEBI:18420"/>
    </ligand>
</feature>
<evidence type="ECO:0000256" key="7">
    <source>
        <dbReference type="ARBA" id="ARBA00023080"/>
    </source>
</evidence>
<evidence type="ECO:0000256" key="4">
    <source>
        <dbReference type="ARBA" id="ARBA00022741"/>
    </source>
</evidence>
<evidence type="ECO:0000313" key="13">
    <source>
        <dbReference type="Proteomes" id="UP000754750"/>
    </source>
</evidence>
<comment type="catalytic activity">
    <reaction evidence="10">
        <text>ITP + H2O = IMP + diphosphate + H(+)</text>
        <dbReference type="Rhea" id="RHEA:29399"/>
        <dbReference type="ChEBI" id="CHEBI:15377"/>
        <dbReference type="ChEBI" id="CHEBI:15378"/>
        <dbReference type="ChEBI" id="CHEBI:33019"/>
        <dbReference type="ChEBI" id="CHEBI:58053"/>
        <dbReference type="ChEBI" id="CHEBI:61402"/>
        <dbReference type="EC" id="3.6.1.66"/>
    </reaction>
</comment>
<dbReference type="GO" id="GO:0036222">
    <property type="term" value="F:XTP diphosphatase activity"/>
    <property type="evidence" value="ECO:0007669"/>
    <property type="project" value="UniProtKB-UniRule"/>
</dbReference>
<organism evidence="12 13">
    <name type="scientific">Faecalispora sporosphaeroides</name>
    <dbReference type="NCBI Taxonomy" id="1549"/>
    <lineage>
        <taxon>Bacteria</taxon>
        <taxon>Bacillati</taxon>
        <taxon>Bacillota</taxon>
        <taxon>Clostridia</taxon>
        <taxon>Eubacteriales</taxon>
        <taxon>Oscillospiraceae</taxon>
        <taxon>Faecalispora</taxon>
    </lineage>
</organism>
<evidence type="ECO:0000256" key="5">
    <source>
        <dbReference type="ARBA" id="ARBA00022801"/>
    </source>
</evidence>
<sequence>MTFVIATHNAKKLKELERILEPLGFDAVIREDLPEVEETGTTFAENALLKAESAMRATGMPAIADDSGLVVDALGGAPGVYSARYAGEGATDRQRYEKLLEALRGVPAEQRTARFVSAVCCIFPDGKILTAQGACEGSIAFGPKGEGGFGYDPIFLVGERSYAEMTAEEKDGISHRGRALAKLARELENWKKNG</sequence>
<dbReference type="Pfam" id="PF01725">
    <property type="entry name" value="Ham1p_like"/>
    <property type="match status" value="1"/>
</dbReference>
<comment type="subunit">
    <text evidence="2 10">Homodimer.</text>
</comment>
<dbReference type="GO" id="GO:0000166">
    <property type="term" value="F:nucleotide binding"/>
    <property type="evidence" value="ECO:0007669"/>
    <property type="project" value="UniProtKB-KW"/>
</dbReference>
<evidence type="ECO:0000256" key="2">
    <source>
        <dbReference type="ARBA" id="ARBA00011738"/>
    </source>
</evidence>
<comment type="function">
    <text evidence="10">Pyrophosphatase that catalyzes the hydrolysis of nucleoside triphosphates to their monophosphate derivatives, with a high preference for the non-canonical purine nucleotides XTP (xanthosine triphosphate), dITP (deoxyinosine triphosphate) and ITP. Seems to function as a house-cleaning enzyme that removes non-canonical purine nucleotides from the nucleotide pool, thus preventing their incorporation into DNA/RNA and avoiding chromosomal lesions.</text>
</comment>
<keyword evidence="7 10" id="KW-0546">Nucleotide metabolism</keyword>
<dbReference type="GO" id="GO:0035870">
    <property type="term" value="F:dITP diphosphatase activity"/>
    <property type="evidence" value="ECO:0007669"/>
    <property type="project" value="UniProtKB-UniRule"/>
</dbReference>
<dbReference type="InterPro" id="IPR002637">
    <property type="entry name" value="RdgB/HAM1"/>
</dbReference>
<feature type="binding site" evidence="10">
    <location>
        <begin position="149"/>
        <end position="152"/>
    </location>
    <ligand>
        <name>substrate</name>
    </ligand>
</feature>
<dbReference type="Proteomes" id="UP000754750">
    <property type="component" value="Unassembled WGS sequence"/>
</dbReference>
<dbReference type="GO" id="GO:0017111">
    <property type="term" value="F:ribonucleoside triphosphate phosphatase activity"/>
    <property type="evidence" value="ECO:0007669"/>
    <property type="project" value="InterPro"/>
</dbReference>
<evidence type="ECO:0000256" key="10">
    <source>
        <dbReference type="HAMAP-Rule" id="MF_01405"/>
    </source>
</evidence>
<keyword evidence="3 10" id="KW-0479">Metal-binding</keyword>
<keyword evidence="4 10" id="KW-0547">Nucleotide-binding</keyword>
<dbReference type="NCBIfam" id="NF011397">
    <property type="entry name" value="PRK14822.1"/>
    <property type="match status" value="1"/>
</dbReference>
<comment type="cofactor">
    <cofactor evidence="10">
        <name>Mg(2+)</name>
        <dbReference type="ChEBI" id="CHEBI:18420"/>
    </cofactor>
    <text evidence="10">Binds 1 Mg(2+) ion per subunit.</text>
</comment>
<feature type="binding site" evidence="10">
    <location>
        <begin position="7"/>
        <end position="12"/>
    </location>
    <ligand>
        <name>substrate</name>
    </ligand>
</feature>
<comment type="catalytic activity">
    <reaction evidence="8 10">
        <text>dITP + H2O = dIMP + diphosphate + H(+)</text>
        <dbReference type="Rhea" id="RHEA:28342"/>
        <dbReference type="ChEBI" id="CHEBI:15377"/>
        <dbReference type="ChEBI" id="CHEBI:15378"/>
        <dbReference type="ChEBI" id="CHEBI:33019"/>
        <dbReference type="ChEBI" id="CHEBI:61194"/>
        <dbReference type="ChEBI" id="CHEBI:61382"/>
        <dbReference type="EC" id="3.6.1.66"/>
    </reaction>
</comment>
<dbReference type="PANTHER" id="PTHR11067:SF9">
    <property type="entry name" value="INOSINE TRIPHOSPHATE PYROPHOSPHATASE"/>
    <property type="match status" value="1"/>
</dbReference>
<evidence type="ECO:0000256" key="1">
    <source>
        <dbReference type="ARBA" id="ARBA00008023"/>
    </source>
</evidence>
<evidence type="ECO:0000256" key="9">
    <source>
        <dbReference type="ARBA" id="ARBA00052017"/>
    </source>
</evidence>
<dbReference type="NCBIfam" id="TIGR00042">
    <property type="entry name" value="RdgB/HAM1 family non-canonical purine NTP pyrophosphatase"/>
    <property type="match status" value="1"/>
</dbReference>
<dbReference type="SUPFAM" id="SSF52972">
    <property type="entry name" value="ITPase-like"/>
    <property type="match status" value="1"/>
</dbReference>
<reference evidence="12" key="1">
    <citation type="submission" date="2019-04" db="EMBL/GenBank/DDBJ databases">
        <title>Evolution of Biomass-Degrading Anaerobic Consortia Revealed by Metagenomics.</title>
        <authorList>
            <person name="Peng X."/>
        </authorList>
    </citation>
    <scope>NUCLEOTIDE SEQUENCE</scope>
    <source>
        <strain evidence="12">SIG551</strain>
    </source>
</reference>
<keyword evidence="5 10" id="KW-0378">Hydrolase</keyword>
<feature type="active site" description="Proton acceptor" evidence="10">
    <location>
        <position position="66"/>
    </location>
</feature>
<dbReference type="GO" id="GO:0009117">
    <property type="term" value="P:nucleotide metabolic process"/>
    <property type="evidence" value="ECO:0007669"/>
    <property type="project" value="UniProtKB-KW"/>
</dbReference>
<dbReference type="GO" id="GO:0046872">
    <property type="term" value="F:metal ion binding"/>
    <property type="evidence" value="ECO:0007669"/>
    <property type="project" value="UniProtKB-KW"/>
</dbReference>
<dbReference type="GO" id="GO:0005829">
    <property type="term" value="C:cytosol"/>
    <property type="evidence" value="ECO:0007669"/>
    <property type="project" value="TreeGrafter"/>
</dbReference>
<keyword evidence="6 10" id="KW-0460">Magnesium</keyword>
<evidence type="ECO:0000256" key="11">
    <source>
        <dbReference type="RuleBase" id="RU003781"/>
    </source>
</evidence>
<proteinExistence type="inferred from homology"/>
<comment type="similarity">
    <text evidence="1 10 11">Belongs to the HAM1 NTPase family.</text>
</comment>
<evidence type="ECO:0000313" key="12">
    <source>
        <dbReference type="EMBL" id="MBE6831996.1"/>
    </source>
</evidence>
<dbReference type="EMBL" id="SVNY01000001">
    <property type="protein sequence ID" value="MBE6831996.1"/>
    <property type="molecule type" value="Genomic_DNA"/>
</dbReference>
<dbReference type="FunFam" id="3.90.950.10:FF:000001">
    <property type="entry name" value="dITP/XTP pyrophosphatase"/>
    <property type="match status" value="1"/>
</dbReference>
<dbReference type="Gene3D" id="3.90.950.10">
    <property type="match status" value="1"/>
</dbReference>
<name>A0A928KTL9_9FIRM</name>
<dbReference type="RefSeq" id="WP_020073194.1">
    <property type="nucleotide sequence ID" value="NZ_JBKWRC010000001.1"/>
</dbReference>
<dbReference type="AlphaFoldDB" id="A0A928KTL9"/>
<dbReference type="CDD" id="cd00515">
    <property type="entry name" value="HAM1"/>
    <property type="match status" value="1"/>
</dbReference>
<feature type="binding site" evidence="10">
    <location>
        <begin position="175"/>
        <end position="176"/>
    </location>
    <ligand>
        <name>substrate</name>
    </ligand>
</feature>
<evidence type="ECO:0000256" key="3">
    <source>
        <dbReference type="ARBA" id="ARBA00022723"/>
    </source>
</evidence>
<dbReference type="GO" id="GO:0036220">
    <property type="term" value="F:ITP diphosphatase activity"/>
    <property type="evidence" value="ECO:0007669"/>
    <property type="project" value="UniProtKB-UniRule"/>
</dbReference>
<feature type="binding site" evidence="10">
    <location>
        <position position="37"/>
    </location>
    <ligand>
        <name>Mg(2+)</name>
        <dbReference type="ChEBI" id="CHEBI:18420"/>
    </ligand>
</feature>
<dbReference type="InterPro" id="IPR029001">
    <property type="entry name" value="ITPase-like_fam"/>
</dbReference>
<dbReference type="HAMAP" id="MF_01405">
    <property type="entry name" value="Non_canon_purine_NTPase"/>
    <property type="match status" value="1"/>
</dbReference>
<evidence type="ECO:0000256" key="6">
    <source>
        <dbReference type="ARBA" id="ARBA00022842"/>
    </source>
</evidence>
<dbReference type="PANTHER" id="PTHR11067">
    <property type="entry name" value="INOSINE TRIPHOSPHATE PYROPHOSPHATASE/HAM1 PROTEIN"/>
    <property type="match status" value="1"/>
</dbReference>
<gene>
    <name evidence="12" type="ORF">E7512_00155</name>
</gene>
<comment type="caution">
    <text evidence="12">The sequence shown here is derived from an EMBL/GenBank/DDBJ whole genome shotgun (WGS) entry which is preliminary data.</text>
</comment>